<dbReference type="RefSeq" id="WP_077122558.1">
    <property type="nucleotide sequence ID" value="NZ_FMUE01000016.1"/>
</dbReference>
<reference evidence="2" key="1">
    <citation type="submission" date="2016-10" db="EMBL/GenBank/DDBJ databases">
        <authorList>
            <person name="Wibberg D."/>
        </authorList>
    </citation>
    <scope>NUCLEOTIDE SEQUENCE [LARGE SCALE GENOMIC DNA]</scope>
</reference>
<gene>
    <name evidence="1" type="ORF">DSM25559_4552</name>
</gene>
<dbReference type="EMBL" id="FMUE01000016">
    <property type="protein sequence ID" value="SCX34672.1"/>
    <property type="molecule type" value="Genomic_DNA"/>
</dbReference>
<sequence>MKHDISAHLLSSPQPIEAAAAGDRFGLHLILEVSASGVPTVAGIDPARVMTGNPFAQDAVGCLAIGMELAAGPVLLLGHVPFDAIARAFSQGAVKTANNAPEKPLSLKCGRSELRLYPDGRIRILGDDVSIEALGRMGLKGAVVELN</sequence>
<dbReference type="AlphaFoldDB" id="A0A1R3U6H1"/>
<dbReference type="Proteomes" id="UP000187891">
    <property type="component" value="Unassembled WGS sequence"/>
</dbReference>
<name>A0A1R3U6H1_9HYPH</name>
<organism evidence="1 2">
    <name type="scientific">Agrobacterium rosae</name>
    <dbReference type="NCBI Taxonomy" id="1972867"/>
    <lineage>
        <taxon>Bacteria</taxon>
        <taxon>Pseudomonadati</taxon>
        <taxon>Pseudomonadota</taxon>
        <taxon>Alphaproteobacteria</taxon>
        <taxon>Hyphomicrobiales</taxon>
        <taxon>Rhizobiaceae</taxon>
        <taxon>Rhizobium/Agrobacterium group</taxon>
        <taxon>Agrobacterium</taxon>
    </lineage>
</organism>
<accession>A0A1R3U6H1</accession>
<evidence type="ECO:0000313" key="2">
    <source>
        <dbReference type="Proteomes" id="UP000187891"/>
    </source>
</evidence>
<proteinExistence type="predicted"/>
<evidence type="ECO:0000313" key="1">
    <source>
        <dbReference type="EMBL" id="SCX34672.1"/>
    </source>
</evidence>
<dbReference type="STRING" id="1907666.DSM25559_4552"/>
<protein>
    <submittedName>
        <fullName evidence="1">Uncharacterized protein</fullName>
    </submittedName>
</protein>